<dbReference type="Pfam" id="PF09179">
    <property type="entry name" value="TilS"/>
    <property type="match status" value="1"/>
</dbReference>
<dbReference type="SUPFAM" id="SSF52402">
    <property type="entry name" value="Adenine nucleotide alpha hydrolases-like"/>
    <property type="match status" value="1"/>
</dbReference>
<feature type="domain" description="Lysidine-tRNA(Ile) synthetase C-terminal" evidence="9">
    <location>
        <begin position="361"/>
        <end position="421"/>
    </location>
</feature>
<dbReference type="SUPFAM" id="SSF82829">
    <property type="entry name" value="MesJ substrate recognition domain-like"/>
    <property type="match status" value="1"/>
</dbReference>
<keyword evidence="3" id="KW-0963">Cytoplasm</keyword>
<dbReference type="EC" id="6.3.4.19" evidence="2"/>
<accession>A0A3B0Z2X9</accession>
<dbReference type="InterPro" id="IPR012796">
    <property type="entry name" value="Lysidine-tRNA-synth_C"/>
</dbReference>
<protein>
    <recommendedName>
        <fullName evidence="2">tRNA(Ile)-lysidine synthetase</fullName>
        <ecNumber evidence="2">6.3.4.19</ecNumber>
    </recommendedName>
</protein>
<dbReference type="Gene3D" id="3.40.50.620">
    <property type="entry name" value="HUPs"/>
    <property type="match status" value="1"/>
</dbReference>
<dbReference type="HAMAP" id="MF_01161">
    <property type="entry name" value="tRNA_Ile_lys_synt"/>
    <property type="match status" value="1"/>
</dbReference>
<dbReference type="AlphaFoldDB" id="A0A3B0Z2X9"/>
<dbReference type="PANTHER" id="PTHR43033:SF1">
    <property type="entry name" value="TRNA(ILE)-LYSIDINE SYNTHASE-RELATED"/>
    <property type="match status" value="1"/>
</dbReference>
<dbReference type="SMART" id="SM00977">
    <property type="entry name" value="TilS_C"/>
    <property type="match status" value="1"/>
</dbReference>
<sequence length="426" mass="47210">MNLPLQLLLASLSSLSPRQRLWVAYSGGLDSTVLLHALAELASQGQLNQPLRAIHIHHGLSQHADAWQAHCAEHAARWGVVFESITVNAQPKTGESPEATARNARYQAIASQMNSGDLLLTGHHQDDQAETLLIQLLRGSGVKGLAAMPHSHPFANGTLMRPLLACSRQVLQAYAEHHQLRWVEDESNNNDAYDRNFLRNQIIPQLQQRWPSVNATLSRSASHCAQSAQLCDELAAQDLQNIALNNLATLPVKAILTLNSARQNNLLRYWISNQKLPLPTTQQLQQITQLLTAKADTMPLVAWPGAELRRFAGKLYLMPPLTAHDASQVLAWPASQPSLTIESLGLTLQRSELTTAKDQDLQIRFRQGGESIRLANKTHHTALKKLFQQYGVPPWQRNRLPLLYGEGEMIEIVGLTRRVALSASMA</sequence>
<dbReference type="CDD" id="cd01992">
    <property type="entry name" value="TilS_N"/>
    <property type="match status" value="1"/>
</dbReference>
<dbReference type="NCBIfam" id="TIGR02432">
    <property type="entry name" value="lysidine_TilS_N"/>
    <property type="match status" value="1"/>
</dbReference>
<dbReference type="InterPro" id="IPR012094">
    <property type="entry name" value="tRNA_Ile_lys_synt"/>
</dbReference>
<organism evidence="10">
    <name type="scientific">hydrothermal vent metagenome</name>
    <dbReference type="NCBI Taxonomy" id="652676"/>
    <lineage>
        <taxon>unclassified sequences</taxon>
        <taxon>metagenomes</taxon>
        <taxon>ecological metagenomes</taxon>
    </lineage>
</organism>
<evidence type="ECO:0000256" key="6">
    <source>
        <dbReference type="ARBA" id="ARBA00022741"/>
    </source>
</evidence>
<comment type="catalytic activity">
    <reaction evidence="8">
        <text>cytidine(34) in tRNA(Ile2) + L-lysine + ATP = lysidine(34) in tRNA(Ile2) + AMP + diphosphate + H(+)</text>
        <dbReference type="Rhea" id="RHEA:43744"/>
        <dbReference type="Rhea" id="RHEA-COMP:10625"/>
        <dbReference type="Rhea" id="RHEA-COMP:10670"/>
        <dbReference type="ChEBI" id="CHEBI:15378"/>
        <dbReference type="ChEBI" id="CHEBI:30616"/>
        <dbReference type="ChEBI" id="CHEBI:32551"/>
        <dbReference type="ChEBI" id="CHEBI:33019"/>
        <dbReference type="ChEBI" id="CHEBI:82748"/>
        <dbReference type="ChEBI" id="CHEBI:83665"/>
        <dbReference type="ChEBI" id="CHEBI:456215"/>
        <dbReference type="EC" id="6.3.4.19"/>
    </reaction>
</comment>
<dbReference type="GO" id="GO:0005524">
    <property type="term" value="F:ATP binding"/>
    <property type="evidence" value="ECO:0007669"/>
    <property type="project" value="UniProtKB-KW"/>
</dbReference>
<dbReference type="Gene3D" id="1.20.59.20">
    <property type="match status" value="1"/>
</dbReference>
<comment type="subcellular location">
    <subcellularLocation>
        <location evidence="1">Cytoplasm</location>
    </subcellularLocation>
</comment>
<dbReference type="PANTHER" id="PTHR43033">
    <property type="entry name" value="TRNA(ILE)-LYSIDINE SYNTHASE-RELATED"/>
    <property type="match status" value="1"/>
</dbReference>
<dbReference type="NCBIfam" id="TIGR02433">
    <property type="entry name" value="lysidine_TilS_C"/>
    <property type="match status" value="1"/>
</dbReference>
<dbReference type="InterPro" id="IPR014729">
    <property type="entry name" value="Rossmann-like_a/b/a_fold"/>
</dbReference>
<evidence type="ECO:0000256" key="7">
    <source>
        <dbReference type="ARBA" id="ARBA00022840"/>
    </source>
</evidence>
<keyword evidence="5" id="KW-0819">tRNA processing</keyword>
<dbReference type="InterPro" id="IPR011063">
    <property type="entry name" value="TilS/TtcA_N"/>
</dbReference>
<evidence type="ECO:0000256" key="3">
    <source>
        <dbReference type="ARBA" id="ARBA00022490"/>
    </source>
</evidence>
<reference evidence="10" key="1">
    <citation type="submission" date="2018-06" db="EMBL/GenBank/DDBJ databases">
        <authorList>
            <person name="Zhirakovskaya E."/>
        </authorList>
    </citation>
    <scope>NUCLEOTIDE SEQUENCE</scope>
</reference>
<dbReference type="Pfam" id="PF11734">
    <property type="entry name" value="TilS_C"/>
    <property type="match status" value="1"/>
</dbReference>
<keyword evidence="4 10" id="KW-0436">Ligase</keyword>
<keyword evidence="6" id="KW-0547">Nucleotide-binding</keyword>
<dbReference type="GO" id="GO:0032267">
    <property type="term" value="F:tRNA(Ile)-lysidine synthase activity"/>
    <property type="evidence" value="ECO:0007669"/>
    <property type="project" value="UniProtKB-EC"/>
</dbReference>
<dbReference type="SUPFAM" id="SSF56037">
    <property type="entry name" value="PheT/TilS domain"/>
    <property type="match status" value="1"/>
</dbReference>
<dbReference type="InterPro" id="IPR012795">
    <property type="entry name" value="tRNA_Ile_lys_synt_N"/>
</dbReference>
<evidence type="ECO:0000256" key="5">
    <source>
        <dbReference type="ARBA" id="ARBA00022694"/>
    </source>
</evidence>
<feature type="non-terminal residue" evidence="10">
    <location>
        <position position="426"/>
    </location>
</feature>
<dbReference type="Pfam" id="PF01171">
    <property type="entry name" value="ATP_bind_3"/>
    <property type="match status" value="1"/>
</dbReference>
<dbReference type="InterPro" id="IPR015262">
    <property type="entry name" value="tRNA_Ile_lys_synt_subst-bd"/>
</dbReference>
<dbReference type="GO" id="GO:0005737">
    <property type="term" value="C:cytoplasm"/>
    <property type="evidence" value="ECO:0007669"/>
    <property type="project" value="UniProtKB-SubCell"/>
</dbReference>
<gene>
    <name evidence="10" type="ORF">MNBD_GAMMA18-557</name>
</gene>
<evidence type="ECO:0000256" key="2">
    <source>
        <dbReference type="ARBA" id="ARBA00013267"/>
    </source>
</evidence>
<dbReference type="GO" id="GO:0008033">
    <property type="term" value="P:tRNA processing"/>
    <property type="evidence" value="ECO:0007669"/>
    <property type="project" value="UniProtKB-KW"/>
</dbReference>
<evidence type="ECO:0000313" key="10">
    <source>
        <dbReference type="EMBL" id="VAW86031.1"/>
    </source>
</evidence>
<evidence type="ECO:0000256" key="1">
    <source>
        <dbReference type="ARBA" id="ARBA00004496"/>
    </source>
</evidence>
<name>A0A3B0Z2X9_9ZZZZ</name>
<proteinExistence type="inferred from homology"/>
<evidence type="ECO:0000256" key="8">
    <source>
        <dbReference type="ARBA" id="ARBA00048539"/>
    </source>
</evidence>
<dbReference type="EMBL" id="UOFP01000121">
    <property type="protein sequence ID" value="VAW86031.1"/>
    <property type="molecule type" value="Genomic_DNA"/>
</dbReference>
<keyword evidence="7" id="KW-0067">ATP-binding</keyword>
<evidence type="ECO:0000256" key="4">
    <source>
        <dbReference type="ARBA" id="ARBA00022598"/>
    </source>
</evidence>
<evidence type="ECO:0000259" key="9">
    <source>
        <dbReference type="SMART" id="SM00977"/>
    </source>
</evidence>